<comment type="similarity">
    <text evidence="8">In the C-terminal section; belongs to the FPP/GGPP synthase family.</text>
</comment>
<dbReference type="OrthoDB" id="6921389at2759"/>
<evidence type="ECO:0000313" key="12">
    <source>
        <dbReference type="Proteomes" id="UP000188318"/>
    </source>
</evidence>
<dbReference type="VEuPathDB" id="FungiDB:ASPCADRAFT_133912"/>
<evidence type="ECO:0000256" key="5">
    <source>
        <dbReference type="ARBA" id="ARBA00023229"/>
    </source>
</evidence>
<dbReference type="GO" id="GO:0016829">
    <property type="term" value="F:lyase activity"/>
    <property type="evidence" value="ECO:0007669"/>
    <property type="project" value="UniProtKB-KW"/>
</dbReference>
<keyword evidence="2" id="KW-0808">Transferase</keyword>
<name>A0A1R3RBH7_ASPC5</name>
<evidence type="ECO:0000256" key="9">
    <source>
        <dbReference type="ARBA" id="ARBA00038372"/>
    </source>
</evidence>
<dbReference type="SFLD" id="SFLDS00005">
    <property type="entry name" value="Isoprenoid_Synthase_Type_I"/>
    <property type="match status" value="1"/>
</dbReference>
<evidence type="ECO:0008006" key="13">
    <source>
        <dbReference type="Google" id="ProtNLM"/>
    </source>
</evidence>
<gene>
    <name evidence="11" type="ORF">ASPCADRAFT_133912</name>
</gene>
<proteinExistence type="inferred from homology"/>
<protein>
    <recommendedName>
        <fullName evidence="13">Geranylgeranyl pyrophosphate synthase</fullName>
    </recommendedName>
</protein>
<evidence type="ECO:0000256" key="2">
    <source>
        <dbReference type="ARBA" id="ARBA00022679"/>
    </source>
</evidence>
<sequence length="682" mass="77215">MPDEPQIWQHSRLVDEAEVKKSGCFTSLPVRISLYDNVADNTAKDGNRVWHWFVGDELDTATSETSSPAGNLCSFLYPECAPARVEAMAHINELLLIQKGILDDGGCKDEDSTAARDSKSPSGATKATKVEQRLFIYFLRAVQIDHGAGTDILETYKCSWRPDAEGQCPSSIDDFNNLFLTRRSKAGFNLHHFLLAFSQGFKLSALDWATMNDLLYLFEIIMLHTGDLYAWGKEKESADDSALNFIPFYMRTEKLTEDQAMEKVRRTILDYEKRFIATREQLYKRDSLPFHLRRWAEVCGAAIAGYHYWCANCPRFNQSDDKLDASENHSAVVETPSSKEAESVKGETVITYLNARPSTDSEPATDPETPPRNADLLDDSALQGPVNYIQSLSSKKTLTKLMEAFNTWLRVPNEQLSILSQVVEDLHNASLILDDIQDGSELRRGNAATHLIYGAPQSINSATYMITRVSRLLHTSQNASLLPIYLEELEKLFIGQSWDLHWKFHKKCPSENEYFEMVDKKTGALFLMLLRLMQASSPISTAFDISHFCQLMGRWYQVRDDYMNLQSADYSHLKGFCEDLDEGKFSYPVIRCCNTNDTARDIILGAFQTHRGTSEQLARATKLQILRLIDSTGALDHTWKMIRDLHREIDTEIGSLEKKLCGNQMLRAMIKTLGKVPAPDVS</sequence>
<dbReference type="AlphaFoldDB" id="A0A1R3RBH7"/>
<dbReference type="STRING" id="602072.A0A1R3RBH7"/>
<evidence type="ECO:0000256" key="7">
    <source>
        <dbReference type="ARBA" id="ARBA00023268"/>
    </source>
</evidence>
<dbReference type="GO" id="GO:0043386">
    <property type="term" value="P:mycotoxin biosynthetic process"/>
    <property type="evidence" value="ECO:0007669"/>
    <property type="project" value="UniProtKB-ARBA"/>
</dbReference>
<dbReference type="PROSITE" id="PS00723">
    <property type="entry name" value="POLYPRENYL_SYNTHASE_1"/>
    <property type="match status" value="1"/>
</dbReference>
<comment type="pathway">
    <text evidence="1">Secondary metabolite biosynthesis; terpenoid biosynthesis.</text>
</comment>
<feature type="region of interest" description="Disordered" evidence="10">
    <location>
        <begin position="354"/>
        <end position="375"/>
    </location>
</feature>
<dbReference type="EMBL" id="KV907509">
    <property type="protein sequence ID" value="OOF91839.1"/>
    <property type="molecule type" value="Genomic_DNA"/>
</dbReference>
<accession>A0A1R3RBH7</accession>
<dbReference type="Gene3D" id="1.10.600.10">
    <property type="entry name" value="Farnesyl Diphosphate Synthase"/>
    <property type="match status" value="2"/>
</dbReference>
<keyword evidence="4" id="KW-0460">Magnesium</keyword>
<dbReference type="PANTHER" id="PTHR12001:SF72">
    <property type="entry name" value="THIJ_PFPI FAMILY PROTEIN (AFU_ORTHOLOGUE AFUA_3G01210)-RELATED"/>
    <property type="match status" value="1"/>
</dbReference>
<dbReference type="Pfam" id="PF00348">
    <property type="entry name" value="polyprenyl_synt"/>
    <property type="match status" value="1"/>
</dbReference>
<dbReference type="InterPro" id="IPR008949">
    <property type="entry name" value="Isoprenoid_synthase_dom_sf"/>
</dbReference>
<evidence type="ECO:0000313" key="11">
    <source>
        <dbReference type="EMBL" id="OOF91839.1"/>
    </source>
</evidence>
<evidence type="ECO:0000256" key="8">
    <source>
        <dbReference type="ARBA" id="ARBA00038363"/>
    </source>
</evidence>
<comment type="similarity">
    <text evidence="9">In the N-terminal section; belongs to the terpene synthase family.</text>
</comment>
<keyword evidence="5" id="KW-0414">Isoprene biosynthesis</keyword>
<evidence type="ECO:0000256" key="10">
    <source>
        <dbReference type="SAM" id="MobiDB-lite"/>
    </source>
</evidence>
<dbReference type="GO" id="GO:0046872">
    <property type="term" value="F:metal ion binding"/>
    <property type="evidence" value="ECO:0007669"/>
    <property type="project" value="UniProtKB-KW"/>
</dbReference>
<keyword evidence="12" id="KW-1185">Reference proteome</keyword>
<keyword evidence="3" id="KW-0479">Metal-binding</keyword>
<dbReference type="GO" id="GO:0004659">
    <property type="term" value="F:prenyltransferase activity"/>
    <property type="evidence" value="ECO:0007669"/>
    <property type="project" value="InterPro"/>
</dbReference>
<keyword evidence="7" id="KW-0511">Multifunctional enzyme</keyword>
<keyword evidence="6" id="KW-0456">Lyase</keyword>
<evidence type="ECO:0000256" key="6">
    <source>
        <dbReference type="ARBA" id="ARBA00023239"/>
    </source>
</evidence>
<dbReference type="PROSITE" id="PS00444">
    <property type="entry name" value="POLYPRENYL_SYNTHASE_2"/>
    <property type="match status" value="1"/>
</dbReference>
<reference evidence="12" key="1">
    <citation type="journal article" date="2017" name="Genome Biol.">
        <title>Comparative genomics reveals high biological diversity and specific adaptations in the industrially and medically important fungal genus Aspergillus.</title>
        <authorList>
            <person name="de Vries R.P."/>
            <person name="Riley R."/>
            <person name="Wiebenga A."/>
            <person name="Aguilar-Osorio G."/>
            <person name="Amillis S."/>
            <person name="Uchima C.A."/>
            <person name="Anderluh G."/>
            <person name="Asadollahi M."/>
            <person name="Askin M."/>
            <person name="Barry K."/>
            <person name="Battaglia E."/>
            <person name="Bayram O."/>
            <person name="Benocci T."/>
            <person name="Braus-Stromeyer S.A."/>
            <person name="Caldana C."/>
            <person name="Canovas D."/>
            <person name="Cerqueira G.C."/>
            <person name="Chen F."/>
            <person name="Chen W."/>
            <person name="Choi C."/>
            <person name="Clum A."/>
            <person name="Dos Santos R.A."/>
            <person name="Damasio A.R."/>
            <person name="Diallinas G."/>
            <person name="Emri T."/>
            <person name="Fekete E."/>
            <person name="Flipphi M."/>
            <person name="Freyberg S."/>
            <person name="Gallo A."/>
            <person name="Gournas C."/>
            <person name="Habgood R."/>
            <person name="Hainaut M."/>
            <person name="Harispe M.L."/>
            <person name="Henrissat B."/>
            <person name="Hilden K.S."/>
            <person name="Hope R."/>
            <person name="Hossain A."/>
            <person name="Karabika E."/>
            <person name="Karaffa L."/>
            <person name="Karanyi Z."/>
            <person name="Krasevec N."/>
            <person name="Kuo A."/>
            <person name="Kusch H."/>
            <person name="LaButti K."/>
            <person name="Lagendijk E.L."/>
            <person name="Lapidus A."/>
            <person name="Levasseur A."/>
            <person name="Lindquist E."/>
            <person name="Lipzen A."/>
            <person name="Logrieco A.F."/>
            <person name="MacCabe A."/>
            <person name="Maekelae M.R."/>
            <person name="Malavazi I."/>
            <person name="Melin P."/>
            <person name="Meyer V."/>
            <person name="Mielnichuk N."/>
            <person name="Miskei M."/>
            <person name="Molnar A.P."/>
            <person name="Mule G."/>
            <person name="Ngan C.Y."/>
            <person name="Orejas M."/>
            <person name="Orosz E."/>
            <person name="Ouedraogo J.P."/>
            <person name="Overkamp K.M."/>
            <person name="Park H.-S."/>
            <person name="Perrone G."/>
            <person name="Piumi F."/>
            <person name="Punt P.J."/>
            <person name="Ram A.F."/>
            <person name="Ramon A."/>
            <person name="Rauscher S."/>
            <person name="Record E."/>
            <person name="Riano-Pachon D.M."/>
            <person name="Robert V."/>
            <person name="Roehrig J."/>
            <person name="Ruller R."/>
            <person name="Salamov A."/>
            <person name="Salih N.S."/>
            <person name="Samson R.A."/>
            <person name="Sandor E."/>
            <person name="Sanguinetti M."/>
            <person name="Schuetze T."/>
            <person name="Sepcic K."/>
            <person name="Shelest E."/>
            <person name="Sherlock G."/>
            <person name="Sophianopoulou V."/>
            <person name="Squina F.M."/>
            <person name="Sun H."/>
            <person name="Susca A."/>
            <person name="Todd R.B."/>
            <person name="Tsang A."/>
            <person name="Unkles S.E."/>
            <person name="van de Wiele N."/>
            <person name="van Rossen-Uffink D."/>
            <person name="Oliveira J.V."/>
            <person name="Vesth T.C."/>
            <person name="Visser J."/>
            <person name="Yu J.-H."/>
            <person name="Zhou M."/>
            <person name="Andersen M.R."/>
            <person name="Archer D.B."/>
            <person name="Baker S.E."/>
            <person name="Benoit I."/>
            <person name="Brakhage A.A."/>
            <person name="Braus G.H."/>
            <person name="Fischer R."/>
            <person name="Frisvad J.C."/>
            <person name="Goldman G.H."/>
            <person name="Houbraken J."/>
            <person name="Oakley B."/>
            <person name="Pocsi I."/>
            <person name="Scazzocchio C."/>
            <person name="Seiboth B."/>
            <person name="vanKuyk P.A."/>
            <person name="Wortman J."/>
            <person name="Dyer P.S."/>
            <person name="Grigoriev I.V."/>
        </authorList>
    </citation>
    <scope>NUCLEOTIDE SEQUENCE [LARGE SCALE GENOMIC DNA]</scope>
    <source>
        <strain evidence="12">ITEM 5010</strain>
    </source>
</reference>
<dbReference type="PANTHER" id="PTHR12001">
    <property type="entry name" value="GERANYLGERANYL PYROPHOSPHATE SYNTHASE"/>
    <property type="match status" value="1"/>
</dbReference>
<evidence type="ECO:0000256" key="4">
    <source>
        <dbReference type="ARBA" id="ARBA00022842"/>
    </source>
</evidence>
<evidence type="ECO:0000256" key="3">
    <source>
        <dbReference type="ARBA" id="ARBA00022723"/>
    </source>
</evidence>
<dbReference type="SUPFAM" id="SSF48576">
    <property type="entry name" value="Terpenoid synthases"/>
    <property type="match status" value="2"/>
</dbReference>
<dbReference type="Pfam" id="PF19086">
    <property type="entry name" value="Terpene_syn_C_2"/>
    <property type="match status" value="1"/>
</dbReference>
<dbReference type="OMA" id="CPGETEY"/>
<dbReference type="GO" id="GO:0008299">
    <property type="term" value="P:isoprenoid biosynthetic process"/>
    <property type="evidence" value="ECO:0007669"/>
    <property type="project" value="UniProtKB-KW"/>
</dbReference>
<organism evidence="11 12">
    <name type="scientific">Aspergillus carbonarius (strain ITEM 5010)</name>
    <dbReference type="NCBI Taxonomy" id="602072"/>
    <lineage>
        <taxon>Eukaryota</taxon>
        <taxon>Fungi</taxon>
        <taxon>Dikarya</taxon>
        <taxon>Ascomycota</taxon>
        <taxon>Pezizomycotina</taxon>
        <taxon>Eurotiomycetes</taxon>
        <taxon>Eurotiomycetidae</taxon>
        <taxon>Eurotiales</taxon>
        <taxon>Aspergillaceae</taxon>
        <taxon>Aspergillus</taxon>
        <taxon>Aspergillus subgen. Circumdati</taxon>
    </lineage>
</organism>
<evidence type="ECO:0000256" key="1">
    <source>
        <dbReference type="ARBA" id="ARBA00004721"/>
    </source>
</evidence>
<dbReference type="InterPro" id="IPR000092">
    <property type="entry name" value="Polyprenyl_synt"/>
</dbReference>
<dbReference type="GO" id="GO:0046165">
    <property type="term" value="P:alcohol biosynthetic process"/>
    <property type="evidence" value="ECO:0007669"/>
    <property type="project" value="UniProtKB-ARBA"/>
</dbReference>
<dbReference type="Proteomes" id="UP000188318">
    <property type="component" value="Unassembled WGS sequence"/>
</dbReference>
<dbReference type="InterPro" id="IPR033749">
    <property type="entry name" value="Polyprenyl_synt_CS"/>
</dbReference>